<organism evidence="2 3">
    <name type="scientific">Trinickia dabaoshanensis</name>
    <dbReference type="NCBI Taxonomy" id="564714"/>
    <lineage>
        <taxon>Bacteria</taxon>
        <taxon>Pseudomonadati</taxon>
        <taxon>Pseudomonadota</taxon>
        <taxon>Betaproteobacteria</taxon>
        <taxon>Burkholderiales</taxon>
        <taxon>Burkholderiaceae</taxon>
        <taxon>Trinickia</taxon>
    </lineage>
</organism>
<dbReference type="Pfam" id="PF07813">
    <property type="entry name" value="LTXXQ"/>
    <property type="match status" value="1"/>
</dbReference>
<dbReference type="GO" id="GO:0042597">
    <property type="term" value="C:periplasmic space"/>
    <property type="evidence" value="ECO:0007669"/>
    <property type="project" value="InterPro"/>
</dbReference>
<dbReference type="AlphaFoldDB" id="A0A2N7VX06"/>
<comment type="caution">
    <text evidence="2">The sequence shown here is derived from an EMBL/GenBank/DDBJ whole genome shotgun (WGS) entry which is preliminary data.</text>
</comment>
<dbReference type="RefSeq" id="WP_102644735.1">
    <property type="nucleotide sequence ID" value="NZ_PNYA01000005.1"/>
</dbReference>
<dbReference type="Proteomes" id="UP000235616">
    <property type="component" value="Unassembled WGS sequence"/>
</dbReference>
<protein>
    <recommendedName>
        <fullName evidence="4">Periplasmic heavy metal sensor</fullName>
    </recommendedName>
</protein>
<evidence type="ECO:0000256" key="1">
    <source>
        <dbReference type="SAM" id="SignalP"/>
    </source>
</evidence>
<feature type="signal peptide" evidence="1">
    <location>
        <begin position="1"/>
        <end position="31"/>
    </location>
</feature>
<evidence type="ECO:0000313" key="2">
    <source>
        <dbReference type="EMBL" id="PMS21669.1"/>
    </source>
</evidence>
<name>A0A2N7VX06_9BURK</name>
<proteinExistence type="predicted"/>
<gene>
    <name evidence="2" type="ORF">C0Z18_07410</name>
</gene>
<sequence>MAIEQKSRMKTVGRWAAAFAAALAVGLPACAQTPGSGAPGGGYGYGPGMMGGGPGRGIMGGGPGMMGGGYGMMGGGYGMMGGGYGMMGFGGGWEDALGLSDDQKTKINRIQDETRHEHWALMGTMMDQQAKLRDLYEAPKRDSAAIDETYKSIGEMRQKMVDSSVSARKRMEAVLTSKQLEKLRTYRQQDNWGW</sequence>
<evidence type="ECO:0000313" key="3">
    <source>
        <dbReference type="Proteomes" id="UP000235616"/>
    </source>
</evidence>
<dbReference type="InterPro" id="IPR012899">
    <property type="entry name" value="LTXXQ"/>
</dbReference>
<keyword evidence="3" id="KW-1185">Reference proteome</keyword>
<reference evidence="2 3" key="1">
    <citation type="submission" date="2018-01" db="EMBL/GenBank/DDBJ databases">
        <title>Whole genome analyses suggest that Burkholderia sensu lato contains two further novel genera in the rhizoxinica-symbiotica group Mycetohabitans gen. nov., and Trinickia gen. nov.: implications for the evolution of diazotrophy and nodulation in the Burkholderiaceae.</title>
        <authorList>
            <person name="Estrada-de los Santos P."/>
            <person name="Palmer M."/>
            <person name="Chavez-Ramirez B."/>
            <person name="Beukes C."/>
            <person name="Steenkamp E.T."/>
            <person name="Hirsch A.M."/>
            <person name="Manyaka P."/>
            <person name="Maluk M."/>
            <person name="Lafos M."/>
            <person name="Crook M."/>
            <person name="Gross E."/>
            <person name="Simon M.F."/>
            <person name="Bueno dos Reis Junior F."/>
            <person name="Poole P.S."/>
            <person name="Venter S.N."/>
            <person name="James E.K."/>
        </authorList>
    </citation>
    <scope>NUCLEOTIDE SEQUENCE [LARGE SCALE GENOMIC DNA]</scope>
    <source>
        <strain evidence="2 3">GIMN1.004</strain>
    </source>
</reference>
<dbReference type="OrthoDB" id="9113476at2"/>
<feature type="chain" id="PRO_5014782684" description="Periplasmic heavy metal sensor" evidence="1">
    <location>
        <begin position="32"/>
        <end position="194"/>
    </location>
</feature>
<evidence type="ECO:0008006" key="4">
    <source>
        <dbReference type="Google" id="ProtNLM"/>
    </source>
</evidence>
<dbReference type="Gene3D" id="1.20.120.1490">
    <property type="match status" value="1"/>
</dbReference>
<accession>A0A2N7VX06</accession>
<keyword evidence="1" id="KW-0732">Signal</keyword>
<dbReference type="EMBL" id="PNYA01000005">
    <property type="protein sequence ID" value="PMS21669.1"/>
    <property type="molecule type" value="Genomic_DNA"/>
</dbReference>